<dbReference type="EMBL" id="JANPWB010000011">
    <property type="protein sequence ID" value="KAJ1124386.1"/>
    <property type="molecule type" value="Genomic_DNA"/>
</dbReference>
<comment type="caution">
    <text evidence="2">The sequence shown here is derived from an EMBL/GenBank/DDBJ whole genome shotgun (WGS) entry which is preliminary data.</text>
</comment>
<feature type="region of interest" description="Disordered" evidence="1">
    <location>
        <begin position="53"/>
        <end position="74"/>
    </location>
</feature>
<name>A0AAV7P7T5_PLEWA</name>
<keyword evidence="3" id="KW-1185">Reference proteome</keyword>
<evidence type="ECO:0000256" key="1">
    <source>
        <dbReference type="SAM" id="MobiDB-lite"/>
    </source>
</evidence>
<evidence type="ECO:0000313" key="3">
    <source>
        <dbReference type="Proteomes" id="UP001066276"/>
    </source>
</evidence>
<dbReference type="AlphaFoldDB" id="A0AAV7P7T5"/>
<gene>
    <name evidence="2" type="ORF">NDU88_002847</name>
</gene>
<proteinExistence type="predicted"/>
<evidence type="ECO:0000313" key="2">
    <source>
        <dbReference type="EMBL" id="KAJ1124386.1"/>
    </source>
</evidence>
<reference evidence="2" key="1">
    <citation type="journal article" date="2022" name="bioRxiv">
        <title>Sequencing and chromosome-scale assembly of the giantPleurodeles waltlgenome.</title>
        <authorList>
            <person name="Brown T."/>
            <person name="Elewa A."/>
            <person name="Iarovenko S."/>
            <person name="Subramanian E."/>
            <person name="Araus A.J."/>
            <person name="Petzold A."/>
            <person name="Susuki M."/>
            <person name="Suzuki K.-i.T."/>
            <person name="Hayashi T."/>
            <person name="Toyoda A."/>
            <person name="Oliveira C."/>
            <person name="Osipova E."/>
            <person name="Leigh N.D."/>
            <person name="Simon A."/>
            <person name="Yun M.H."/>
        </authorList>
    </citation>
    <scope>NUCLEOTIDE SEQUENCE</scope>
    <source>
        <strain evidence="2">20211129_DDA</strain>
        <tissue evidence="2">Liver</tissue>
    </source>
</reference>
<organism evidence="2 3">
    <name type="scientific">Pleurodeles waltl</name>
    <name type="common">Iberian ribbed newt</name>
    <dbReference type="NCBI Taxonomy" id="8319"/>
    <lineage>
        <taxon>Eukaryota</taxon>
        <taxon>Metazoa</taxon>
        <taxon>Chordata</taxon>
        <taxon>Craniata</taxon>
        <taxon>Vertebrata</taxon>
        <taxon>Euteleostomi</taxon>
        <taxon>Amphibia</taxon>
        <taxon>Batrachia</taxon>
        <taxon>Caudata</taxon>
        <taxon>Salamandroidea</taxon>
        <taxon>Salamandridae</taxon>
        <taxon>Pleurodelinae</taxon>
        <taxon>Pleurodeles</taxon>
    </lineage>
</organism>
<protein>
    <submittedName>
        <fullName evidence="2">Uncharacterized protein</fullName>
    </submittedName>
</protein>
<dbReference type="Proteomes" id="UP001066276">
    <property type="component" value="Chromosome 7"/>
</dbReference>
<sequence>MWHLRRLAKCSKNVKLNHGRAVLGKYGSDFDCLWLEVVGEKNHAVLEEKSHPHEHPFVGNQKELPPVPTGSGSLVVQPKKYQDFVLNT</sequence>
<accession>A0AAV7P7T5</accession>